<protein>
    <submittedName>
        <fullName evidence="2">Uncharacterized protein</fullName>
    </submittedName>
</protein>
<dbReference type="Proteomes" id="UP000182126">
    <property type="component" value="Chromosome I"/>
</dbReference>
<feature type="transmembrane region" description="Helical" evidence="1">
    <location>
        <begin position="12"/>
        <end position="33"/>
    </location>
</feature>
<gene>
    <name evidence="2" type="ORF">SAMN04489809_0056</name>
    <name evidence="3" type="ORF">SAMN04489809_3491</name>
</gene>
<evidence type="ECO:0000313" key="3">
    <source>
        <dbReference type="EMBL" id="SDT09154.1"/>
    </source>
</evidence>
<organism evidence="2 4">
    <name type="scientific">Microbacterium paraoxydans</name>
    <dbReference type="NCBI Taxonomy" id="199592"/>
    <lineage>
        <taxon>Bacteria</taxon>
        <taxon>Bacillati</taxon>
        <taxon>Actinomycetota</taxon>
        <taxon>Actinomycetes</taxon>
        <taxon>Micrococcales</taxon>
        <taxon>Microbacteriaceae</taxon>
        <taxon>Microbacterium</taxon>
    </lineage>
</organism>
<dbReference type="RefSeq" id="WP_060921038.1">
    <property type="nucleotide sequence ID" value="NZ_LT629770.1"/>
</dbReference>
<dbReference type="GeneID" id="36300903"/>
<keyword evidence="1" id="KW-1133">Transmembrane helix</keyword>
<accession>A0A1H1LCD9</accession>
<proteinExistence type="predicted"/>
<dbReference type="EMBL" id="LT629770">
    <property type="protein sequence ID" value="SDR71695.1"/>
    <property type="molecule type" value="Genomic_DNA"/>
</dbReference>
<keyword evidence="1" id="KW-0472">Membrane</keyword>
<dbReference type="EMBL" id="LT629770">
    <property type="protein sequence ID" value="SDT09154.1"/>
    <property type="molecule type" value="Genomic_DNA"/>
</dbReference>
<feature type="transmembrane region" description="Helical" evidence="1">
    <location>
        <begin position="39"/>
        <end position="61"/>
    </location>
</feature>
<reference evidence="2 4" key="1">
    <citation type="submission" date="2016-10" db="EMBL/GenBank/DDBJ databases">
        <authorList>
            <person name="de Groot N.N."/>
        </authorList>
    </citation>
    <scope>NUCLEOTIDE SEQUENCE [LARGE SCALE GENOMIC DNA]</scope>
    <source>
        <strain evidence="2 4">DSM 15019</strain>
    </source>
</reference>
<evidence type="ECO:0000256" key="1">
    <source>
        <dbReference type="SAM" id="Phobius"/>
    </source>
</evidence>
<sequence length="150" mass="17149">MIESIFFNPWIWIIPILMVVLVALTVVGGFALWRDDLSLWMLPTIISPFALLILGGFYFGAMLPPYDVSYYQTYRITGELTQVESAFNGDEGTMSQVFIARVDGVDLFIRSGDQRFRSLDAGDEVNLVCEKRFAYFQEPWFDCSFGGEQR</sequence>
<name>A0A1H1LCD9_9MICO</name>
<evidence type="ECO:0000313" key="2">
    <source>
        <dbReference type="EMBL" id="SDR71695.1"/>
    </source>
</evidence>
<dbReference type="AlphaFoldDB" id="A0A1H1LCD9"/>
<evidence type="ECO:0000313" key="4">
    <source>
        <dbReference type="Proteomes" id="UP000182126"/>
    </source>
</evidence>
<keyword evidence="1" id="KW-0812">Transmembrane</keyword>